<dbReference type="AlphaFoldDB" id="A0AAC9WH93"/>
<gene>
    <name evidence="7" type="primary">ytfE</name>
    <name evidence="6" type="ORF">BJL90_20560</name>
    <name evidence="7" type="ORF">CLFO_30870</name>
</gene>
<reference evidence="7 9" key="2">
    <citation type="submission" date="2017-03" db="EMBL/GenBank/DDBJ databases">
        <title>Complete sequence of Clostridium formicaceticum DSM 92.</title>
        <authorList>
            <person name="Poehlein A."/>
            <person name="Karl M."/>
            <person name="Bengelsdorf F.R."/>
            <person name="Duerre P."/>
            <person name="Daniel R."/>
        </authorList>
    </citation>
    <scope>NUCLEOTIDE SEQUENCE [LARGE SCALE GENOMIC DNA]</scope>
    <source>
        <strain evidence="7 9">DSM 92</strain>
    </source>
</reference>
<keyword evidence="3" id="KW-0479">Metal-binding</keyword>
<evidence type="ECO:0000313" key="6">
    <source>
        <dbReference type="EMBL" id="AOY78045.1"/>
    </source>
</evidence>
<keyword evidence="8" id="KW-1185">Reference proteome</keyword>
<reference evidence="6 8" key="1">
    <citation type="submission" date="2016-10" db="EMBL/GenBank/DDBJ databases">
        <title>Complete Genome Sequence of Acetogen Clostridium formicoaceticum ATCC 27076.</title>
        <authorList>
            <person name="Bao T."/>
            <person name="Cheng C."/>
            <person name="Zhao J."/>
            <person name="Yang S.-T."/>
            <person name="Wang J."/>
            <person name="Wang M."/>
        </authorList>
    </citation>
    <scope>NUCLEOTIDE SEQUENCE [LARGE SCALE GENOMIC DNA]</scope>
    <source>
        <strain evidence="6 8">ATCC 27076</strain>
    </source>
</reference>
<protein>
    <submittedName>
        <fullName evidence="6">Iron-sulfur cluster repair di-iron protein</fullName>
    </submittedName>
    <submittedName>
        <fullName evidence="7">Iron-sulfur cluster repair protein YtfE</fullName>
    </submittedName>
</protein>
<evidence type="ECO:0000313" key="8">
    <source>
        <dbReference type="Proteomes" id="UP000177894"/>
    </source>
</evidence>
<feature type="domain" description="Hemerythrin-like" evidence="5">
    <location>
        <begin position="88"/>
        <end position="232"/>
    </location>
</feature>
<evidence type="ECO:0000259" key="5">
    <source>
        <dbReference type="Pfam" id="PF01814"/>
    </source>
</evidence>
<dbReference type="InterPro" id="IPR012312">
    <property type="entry name" value="Hemerythrin-like"/>
</dbReference>
<dbReference type="Pfam" id="PF01814">
    <property type="entry name" value="Hemerythrin"/>
    <property type="match status" value="1"/>
</dbReference>
<dbReference type="NCBIfam" id="TIGR03652">
    <property type="entry name" value="FeS_repair_RIC"/>
    <property type="match status" value="1"/>
</dbReference>
<dbReference type="KEGG" id="cfm:BJL90_20560"/>
<dbReference type="Gene3D" id="1.20.120.520">
    <property type="entry name" value="nmb1532 protein domain like"/>
    <property type="match status" value="1"/>
</dbReference>
<evidence type="ECO:0000256" key="1">
    <source>
        <dbReference type="ARBA" id="ARBA00004496"/>
    </source>
</evidence>
<keyword evidence="4" id="KW-0408">Iron</keyword>
<evidence type="ECO:0000256" key="4">
    <source>
        <dbReference type="ARBA" id="ARBA00023004"/>
    </source>
</evidence>
<dbReference type="RefSeq" id="WP_070972610.1">
    <property type="nucleotide sequence ID" value="NZ_CP017603.1"/>
</dbReference>
<dbReference type="Proteomes" id="UP000177894">
    <property type="component" value="Chromosome"/>
</dbReference>
<evidence type="ECO:0000313" key="7">
    <source>
        <dbReference type="EMBL" id="ARE88681.1"/>
    </source>
</evidence>
<comment type="subcellular location">
    <subcellularLocation>
        <location evidence="1">Cytoplasm</location>
    </subcellularLocation>
</comment>
<dbReference type="Pfam" id="PF04405">
    <property type="entry name" value="ScdA_N"/>
    <property type="match status" value="1"/>
</dbReference>
<dbReference type="EMBL" id="CP017603">
    <property type="protein sequence ID" value="AOY78045.1"/>
    <property type="molecule type" value="Genomic_DNA"/>
</dbReference>
<dbReference type="GO" id="GO:0046872">
    <property type="term" value="F:metal ion binding"/>
    <property type="evidence" value="ECO:0007669"/>
    <property type="project" value="UniProtKB-KW"/>
</dbReference>
<dbReference type="InterPro" id="IPR019903">
    <property type="entry name" value="RIC_family"/>
</dbReference>
<evidence type="ECO:0000256" key="3">
    <source>
        <dbReference type="ARBA" id="ARBA00022723"/>
    </source>
</evidence>
<dbReference type="EMBL" id="CP020559">
    <property type="protein sequence ID" value="ARE88681.1"/>
    <property type="molecule type" value="Genomic_DNA"/>
</dbReference>
<evidence type="ECO:0000313" key="9">
    <source>
        <dbReference type="Proteomes" id="UP000192478"/>
    </source>
</evidence>
<name>A0AAC9WH93_9CLOT</name>
<evidence type="ECO:0000256" key="2">
    <source>
        <dbReference type="ARBA" id="ARBA00022490"/>
    </source>
</evidence>
<proteinExistence type="predicted"/>
<sequence length="237" mass="27635">MKKIFMTSQKIGEIATIFPKATDIFMAYEIDFCCGGDRPLATALKEQNINASEILKKLHDAYEKYEALQNKEIDWTKATLSELIDYIVGKHHTFMRDELPTTGQLLNKILKVHYVDHGETLSKLHKLFNQLKSEIEEHLIKEEELLFPLIKEYEKNPSKDVLEKVFKIMKETEDEHDNAGDVLKEMRRITCQYQAPSGGCNSFVRTYEKLQAIEADLFQHIHLENNILFQRLDQEKS</sequence>
<keyword evidence="2" id="KW-0963">Cytoplasm</keyword>
<dbReference type="InterPro" id="IPR038062">
    <property type="entry name" value="ScdA-like_N_sf"/>
</dbReference>
<dbReference type="PANTHER" id="PTHR36438">
    <property type="entry name" value="IRON-SULFUR CLUSTER REPAIR PROTEIN YTFE"/>
    <property type="match status" value="1"/>
</dbReference>
<dbReference type="PANTHER" id="PTHR36438:SF1">
    <property type="entry name" value="IRON-SULFUR CLUSTER REPAIR PROTEIN YTFE"/>
    <property type="match status" value="1"/>
</dbReference>
<organism evidence="7 9">
    <name type="scientific">Clostridium formicaceticum</name>
    <dbReference type="NCBI Taxonomy" id="1497"/>
    <lineage>
        <taxon>Bacteria</taxon>
        <taxon>Bacillati</taxon>
        <taxon>Bacillota</taxon>
        <taxon>Clostridia</taxon>
        <taxon>Eubacteriales</taxon>
        <taxon>Clostridiaceae</taxon>
        <taxon>Clostridium</taxon>
    </lineage>
</organism>
<dbReference type="Proteomes" id="UP000192478">
    <property type="component" value="Chromosome"/>
</dbReference>
<accession>A0AAC9WH93</accession>
<dbReference type="SUPFAM" id="SSF140683">
    <property type="entry name" value="SP0561-like"/>
    <property type="match status" value="1"/>
</dbReference>
<dbReference type="GO" id="GO:0005737">
    <property type="term" value="C:cytoplasm"/>
    <property type="evidence" value="ECO:0007669"/>
    <property type="project" value="UniProtKB-SubCell"/>
</dbReference>